<evidence type="ECO:0000256" key="5">
    <source>
        <dbReference type="ARBA" id="ARBA00023136"/>
    </source>
</evidence>
<comment type="similarity">
    <text evidence="2">Belongs to the acetate uptake transporter (AceTr) (TC 2.A.96) family.</text>
</comment>
<dbReference type="RefSeq" id="XP_018987415.1">
    <property type="nucleotide sequence ID" value="XM_019131627.1"/>
</dbReference>
<gene>
    <name evidence="8" type="ORF">BABINDRAFT_33296</name>
</gene>
<dbReference type="InterPro" id="IPR000791">
    <property type="entry name" value="Gpr1/Fun34/SatP-like"/>
</dbReference>
<dbReference type="GO" id="GO:0015123">
    <property type="term" value="F:acetate transmembrane transporter activity"/>
    <property type="evidence" value="ECO:0007669"/>
    <property type="project" value="TreeGrafter"/>
</dbReference>
<evidence type="ECO:0000256" key="7">
    <source>
        <dbReference type="SAM" id="Phobius"/>
    </source>
</evidence>
<reference evidence="9" key="1">
    <citation type="submission" date="2016-05" db="EMBL/GenBank/DDBJ databases">
        <title>Comparative genomics of biotechnologically important yeasts.</title>
        <authorList>
            <consortium name="DOE Joint Genome Institute"/>
            <person name="Riley R."/>
            <person name="Haridas S."/>
            <person name="Wolfe K.H."/>
            <person name="Lopes M.R."/>
            <person name="Hittinger C.T."/>
            <person name="Goker M."/>
            <person name="Salamov A."/>
            <person name="Wisecaver J."/>
            <person name="Long T.M."/>
            <person name="Aerts A.L."/>
            <person name="Barry K."/>
            <person name="Choi C."/>
            <person name="Clum A."/>
            <person name="Coughlan A.Y."/>
            <person name="Deshpande S."/>
            <person name="Douglass A.P."/>
            <person name="Hanson S.J."/>
            <person name="Klenk H.-P."/>
            <person name="Labutti K."/>
            <person name="Lapidus A."/>
            <person name="Lindquist E."/>
            <person name="Lipzen A."/>
            <person name="Meier-Kolthoff J.P."/>
            <person name="Ohm R.A."/>
            <person name="Otillar R.P."/>
            <person name="Pangilinan J."/>
            <person name="Peng Y."/>
            <person name="Rokas A."/>
            <person name="Rosa C.A."/>
            <person name="Scheuner C."/>
            <person name="Sibirny A.A."/>
            <person name="Slot J.C."/>
            <person name="Stielow J.B."/>
            <person name="Sun H."/>
            <person name="Kurtzman C.P."/>
            <person name="Blackwell M."/>
            <person name="Grigoriev I.V."/>
            <person name="Jeffries T.W."/>
        </authorList>
    </citation>
    <scope>NUCLEOTIDE SEQUENCE [LARGE SCALE GENOMIC DNA]</scope>
    <source>
        <strain evidence="9">NRRL Y-12698</strain>
    </source>
</reference>
<protein>
    <submittedName>
        <fullName evidence="8">Uncharacterized protein</fullName>
    </submittedName>
</protein>
<proteinExistence type="inferred from homology"/>
<dbReference type="PROSITE" id="PS01114">
    <property type="entry name" value="GPR1_FUN34_YAAH"/>
    <property type="match status" value="1"/>
</dbReference>
<feature type="transmembrane region" description="Helical" evidence="7">
    <location>
        <begin position="141"/>
        <end position="158"/>
    </location>
</feature>
<dbReference type="InterPro" id="IPR047622">
    <property type="entry name" value="GPR1_FUN34_YAAH"/>
</dbReference>
<evidence type="ECO:0000313" key="9">
    <source>
        <dbReference type="Proteomes" id="UP000094336"/>
    </source>
</evidence>
<evidence type="ECO:0000256" key="4">
    <source>
        <dbReference type="ARBA" id="ARBA00022989"/>
    </source>
</evidence>
<keyword evidence="5 7" id="KW-0472">Membrane</keyword>
<keyword evidence="4 7" id="KW-1133">Transmembrane helix</keyword>
<dbReference type="Pfam" id="PF01184">
    <property type="entry name" value="Gpr1_Fun34_YaaH"/>
    <property type="match status" value="1"/>
</dbReference>
<dbReference type="PANTHER" id="PTHR31123:SF1">
    <property type="entry name" value="ACCUMULATION OF DYADS PROTEIN 2-RELATED"/>
    <property type="match status" value="1"/>
</dbReference>
<evidence type="ECO:0000256" key="1">
    <source>
        <dbReference type="ARBA" id="ARBA00004141"/>
    </source>
</evidence>
<evidence type="ECO:0000256" key="3">
    <source>
        <dbReference type="ARBA" id="ARBA00022692"/>
    </source>
</evidence>
<dbReference type="Proteomes" id="UP000094336">
    <property type="component" value="Unassembled WGS sequence"/>
</dbReference>
<evidence type="ECO:0000256" key="2">
    <source>
        <dbReference type="ARBA" id="ARBA00005587"/>
    </source>
</evidence>
<evidence type="ECO:0000256" key="6">
    <source>
        <dbReference type="SAM" id="MobiDB-lite"/>
    </source>
</evidence>
<keyword evidence="3 7" id="KW-0812">Transmembrane</keyword>
<sequence>MSDSLHISEDQPKPLETPDDEFGKVQHFHDGEKEYILIGKQKFLKEDLAQAFGGTLQPEQYAPAPSRKFGNPAPLGLCGFALTTFVLSMCNARAMGVKTPNIVVGLAMFYGGLIQLLAGMWEIAVENTFGGVALSSYGGFWMSYAAINIPWFGIVAAYEDNPQELADAVGFFLLGWFFFTFFMLLCTMKSTLAFFLLFFILDITFLLLAIGEFSGKVGVTRAGGVFGVITSFIAWYNAYAGVANKQNSYLRIRVLPLPTRTRSMA</sequence>
<feature type="compositionally biased region" description="Basic and acidic residues" evidence="6">
    <location>
        <begin position="1"/>
        <end position="13"/>
    </location>
</feature>
<feature type="transmembrane region" description="Helical" evidence="7">
    <location>
        <begin position="73"/>
        <end position="90"/>
    </location>
</feature>
<dbReference type="NCBIfam" id="NF038013">
    <property type="entry name" value="AceTr_1"/>
    <property type="match status" value="1"/>
</dbReference>
<feature type="transmembrane region" description="Helical" evidence="7">
    <location>
        <begin position="165"/>
        <end position="185"/>
    </location>
</feature>
<keyword evidence="9" id="KW-1185">Reference proteome</keyword>
<evidence type="ECO:0000313" key="8">
    <source>
        <dbReference type="EMBL" id="ODQ82087.1"/>
    </source>
</evidence>
<dbReference type="OrthoDB" id="3648309at2759"/>
<dbReference type="STRING" id="984486.A0A1E3QYE1"/>
<feature type="region of interest" description="Disordered" evidence="6">
    <location>
        <begin position="1"/>
        <end position="21"/>
    </location>
</feature>
<feature type="transmembrane region" description="Helical" evidence="7">
    <location>
        <begin position="102"/>
        <end position="121"/>
    </location>
</feature>
<dbReference type="InterPro" id="IPR051633">
    <property type="entry name" value="AceTr"/>
</dbReference>
<feature type="transmembrane region" description="Helical" evidence="7">
    <location>
        <begin position="191"/>
        <end position="210"/>
    </location>
</feature>
<dbReference type="EMBL" id="KV454427">
    <property type="protein sequence ID" value="ODQ82087.1"/>
    <property type="molecule type" value="Genomic_DNA"/>
</dbReference>
<organism evidence="8 9">
    <name type="scientific">Babjeviella inositovora NRRL Y-12698</name>
    <dbReference type="NCBI Taxonomy" id="984486"/>
    <lineage>
        <taxon>Eukaryota</taxon>
        <taxon>Fungi</taxon>
        <taxon>Dikarya</taxon>
        <taxon>Ascomycota</taxon>
        <taxon>Saccharomycotina</taxon>
        <taxon>Pichiomycetes</taxon>
        <taxon>Serinales incertae sedis</taxon>
        <taxon>Babjeviella</taxon>
    </lineage>
</organism>
<dbReference type="GO" id="GO:0005886">
    <property type="term" value="C:plasma membrane"/>
    <property type="evidence" value="ECO:0007669"/>
    <property type="project" value="TreeGrafter"/>
</dbReference>
<dbReference type="GeneID" id="30149480"/>
<comment type="subcellular location">
    <subcellularLocation>
        <location evidence="1">Membrane</location>
        <topology evidence="1">Multi-pass membrane protein</topology>
    </subcellularLocation>
</comment>
<name>A0A1E3QYE1_9ASCO</name>
<dbReference type="AlphaFoldDB" id="A0A1E3QYE1"/>
<dbReference type="PANTHER" id="PTHR31123">
    <property type="entry name" value="ACCUMULATION OF DYADS PROTEIN 2-RELATED"/>
    <property type="match status" value="1"/>
</dbReference>
<feature type="transmembrane region" description="Helical" evidence="7">
    <location>
        <begin position="222"/>
        <end position="239"/>
    </location>
</feature>
<accession>A0A1E3QYE1</accession>